<evidence type="ECO:0000313" key="1">
    <source>
        <dbReference type="EMBL" id="CAD8395086.1"/>
    </source>
</evidence>
<protein>
    <submittedName>
        <fullName evidence="1">Uncharacterized protein</fullName>
    </submittedName>
</protein>
<gene>
    <name evidence="1" type="ORF">RMAR0315_LOCUS5072</name>
</gene>
<dbReference type="Gene3D" id="3.30.428.40">
    <property type="entry name" value="Protein of unknown function DUF3067"/>
    <property type="match status" value="1"/>
</dbReference>
<name>A0A7S0G281_9RHOD</name>
<dbReference type="InterPro" id="IPR021420">
    <property type="entry name" value="DUF3067"/>
</dbReference>
<dbReference type="Pfam" id="PF11267">
    <property type="entry name" value="DUF3067"/>
    <property type="match status" value="1"/>
</dbReference>
<organism evidence="1">
    <name type="scientific">Rhodosorus marinus</name>
    <dbReference type="NCBI Taxonomy" id="101924"/>
    <lineage>
        <taxon>Eukaryota</taxon>
        <taxon>Rhodophyta</taxon>
        <taxon>Stylonematophyceae</taxon>
        <taxon>Stylonematales</taxon>
        <taxon>Stylonemataceae</taxon>
        <taxon>Rhodosorus</taxon>
    </lineage>
</organism>
<dbReference type="AlphaFoldDB" id="A0A7S0G281"/>
<dbReference type="EMBL" id="HBEK01009173">
    <property type="protein sequence ID" value="CAD8395086.1"/>
    <property type="molecule type" value="Transcribed_RNA"/>
</dbReference>
<proteinExistence type="predicted"/>
<sequence length="307" mass="35520">MDGSSFVTVTGCGRREFRTSSACRRRCVLNVENSKKPATVWERIDETLWNFTFGWKEKKWSPKKHGKAFNRRESSLSWGAEQDVLSGYALTEEFLAGLGCAAEEQKLAKAKTGTMYVSETTEKLDSSLNLTIQKMADWADVPKDEDLRLVDGRTLAELCFCKYGKYHDMNILQSQPFGSEHRQVAFNIYHPALGETIFPYSEEEYLSKLNKVSSLLNSVDQAWFVRKFLQEPIKPRRGEFFRHLVQCVFQIVMNKLINRPRNARDFLNWTTGLPSTPRWDTAVTLRLNTSPTWSYVPVEVVDQFFYY</sequence>
<reference evidence="1" key="1">
    <citation type="submission" date="2021-01" db="EMBL/GenBank/DDBJ databases">
        <authorList>
            <person name="Corre E."/>
            <person name="Pelletier E."/>
            <person name="Niang G."/>
            <person name="Scheremetjew M."/>
            <person name="Finn R."/>
            <person name="Kale V."/>
            <person name="Holt S."/>
            <person name="Cochrane G."/>
            <person name="Meng A."/>
            <person name="Brown T."/>
            <person name="Cohen L."/>
        </authorList>
    </citation>
    <scope>NUCLEOTIDE SEQUENCE</scope>
    <source>
        <strain evidence="1">UTEX LB 2760</strain>
    </source>
</reference>
<accession>A0A7S0G281</accession>